<evidence type="ECO:0000313" key="2">
    <source>
        <dbReference type="EMBL" id="MES1922988.1"/>
    </source>
</evidence>
<dbReference type="PANTHER" id="PTHR10857:SF106">
    <property type="entry name" value="C2 DOMAIN-CONTAINING PROTEIN"/>
    <property type="match status" value="1"/>
</dbReference>
<dbReference type="EMBL" id="JBDODL010004254">
    <property type="protein sequence ID" value="MES1922988.1"/>
    <property type="molecule type" value="Genomic_DNA"/>
</dbReference>
<evidence type="ECO:0000313" key="3">
    <source>
        <dbReference type="Proteomes" id="UP001439008"/>
    </source>
</evidence>
<name>A0ABV2AUC2_9EUKA</name>
<reference evidence="2 3" key="1">
    <citation type="journal article" date="2024" name="BMC Biol.">
        <title>Comparative genomics of Ascetosporea gives new insight into the evolutionary basis for animal parasitism in Rhizaria.</title>
        <authorList>
            <person name="Hiltunen Thoren M."/>
            <person name="Onut-Brannstrom I."/>
            <person name="Alfjorden A."/>
            <person name="Peckova H."/>
            <person name="Swords F."/>
            <person name="Hooper C."/>
            <person name="Holzer A.S."/>
            <person name="Bass D."/>
            <person name="Burki F."/>
        </authorList>
    </citation>
    <scope>NUCLEOTIDE SEQUENCE [LARGE SCALE GENOMIC DNA]</scope>
    <source>
        <strain evidence="2">20-A016</strain>
    </source>
</reference>
<comment type="caution">
    <text evidence="2">The sequence shown here is derived from an EMBL/GenBank/DDBJ whole genome shotgun (WGS) entry which is preliminary data.</text>
</comment>
<gene>
    <name evidence="2" type="primary">CPNE3_2</name>
    <name evidence="2" type="ORF">MHBO_004520</name>
</gene>
<keyword evidence="3" id="KW-1185">Reference proteome</keyword>
<dbReference type="InterPro" id="IPR045052">
    <property type="entry name" value="Copine"/>
</dbReference>
<dbReference type="Proteomes" id="UP001439008">
    <property type="component" value="Unassembled WGS sequence"/>
</dbReference>
<dbReference type="SUPFAM" id="SSF49562">
    <property type="entry name" value="C2 domain (Calcium/lipid-binding domain, CaLB)"/>
    <property type="match status" value="1"/>
</dbReference>
<dbReference type="PANTHER" id="PTHR10857">
    <property type="entry name" value="COPINE"/>
    <property type="match status" value="1"/>
</dbReference>
<sequence length="184" mass="21239">MKSSLLCDNDPNKKLQIKCYNHSKIFKNDLIGVCYFEVKDLKLSASLHLLKEKHEHKNENSKNGDSRDNVEKVDNTENGYKHKNDDKHENGPEKWPKRGILEVTNFKSSRLYTFENYCENGLCFNSALAIDFSLNNGPFDNPQSLHFAGGYNEYESALYSLSTALSKFSTERRFSFWGLVSFLF</sequence>
<proteinExistence type="predicted"/>
<feature type="region of interest" description="Disordered" evidence="1">
    <location>
        <begin position="54"/>
        <end position="94"/>
    </location>
</feature>
<accession>A0ABV2AUC2</accession>
<organism evidence="2 3">
    <name type="scientific">Bonamia ostreae</name>
    <dbReference type="NCBI Taxonomy" id="126728"/>
    <lineage>
        <taxon>Eukaryota</taxon>
        <taxon>Sar</taxon>
        <taxon>Rhizaria</taxon>
        <taxon>Endomyxa</taxon>
        <taxon>Ascetosporea</taxon>
        <taxon>Haplosporida</taxon>
        <taxon>Bonamia</taxon>
    </lineage>
</organism>
<dbReference type="Gene3D" id="2.60.40.150">
    <property type="entry name" value="C2 domain"/>
    <property type="match status" value="1"/>
</dbReference>
<dbReference type="InterPro" id="IPR035892">
    <property type="entry name" value="C2_domain_sf"/>
</dbReference>
<protein>
    <submittedName>
        <fullName evidence="2">Copine-3</fullName>
    </submittedName>
</protein>
<evidence type="ECO:0000256" key="1">
    <source>
        <dbReference type="SAM" id="MobiDB-lite"/>
    </source>
</evidence>